<dbReference type="Gene3D" id="3.40.50.850">
    <property type="entry name" value="Isochorismatase-like"/>
    <property type="match status" value="1"/>
</dbReference>
<keyword evidence="1" id="KW-0378">Hydrolase</keyword>
<name>A0A1F8B8N1_9BACT</name>
<dbReference type="CDD" id="cd00431">
    <property type="entry name" value="cysteine_hydrolases"/>
    <property type="match status" value="1"/>
</dbReference>
<protein>
    <submittedName>
        <fullName evidence="3">Isochorismatase</fullName>
    </submittedName>
</protein>
<gene>
    <name evidence="3" type="ORF">A2955_03390</name>
</gene>
<dbReference type="AlphaFoldDB" id="A0A1F8B8N1"/>
<evidence type="ECO:0000256" key="1">
    <source>
        <dbReference type="ARBA" id="ARBA00022801"/>
    </source>
</evidence>
<dbReference type="InterPro" id="IPR000868">
    <property type="entry name" value="Isochorismatase-like_dom"/>
</dbReference>
<accession>A0A1F8B8N1</accession>
<dbReference type="GO" id="GO:0016787">
    <property type="term" value="F:hydrolase activity"/>
    <property type="evidence" value="ECO:0007669"/>
    <property type="project" value="UniProtKB-KW"/>
</dbReference>
<evidence type="ECO:0000259" key="2">
    <source>
        <dbReference type="Pfam" id="PF00857"/>
    </source>
</evidence>
<dbReference type="InterPro" id="IPR050272">
    <property type="entry name" value="Isochorismatase-like_hydrls"/>
</dbReference>
<evidence type="ECO:0000313" key="3">
    <source>
        <dbReference type="EMBL" id="OGM60290.1"/>
    </source>
</evidence>
<dbReference type="PANTHER" id="PTHR43540:SF6">
    <property type="entry name" value="ISOCHORISMATASE-LIKE DOMAIN-CONTAINING PROTEIN"/>
    <property type="match status" value="1"/>
</dbReference>
<dbReference type="EMBL" id="MGHA01000018">
    <property type="protein sequence ID" value="OGM60290.1"/>
    <property type="molecule type" value="Genomic_DNA"/>
</dbReference>
<dbReference type="Proteomes" id="UP000177501">
    <property type="component" value="Unassembled WGS sequence"/>
</dbReference>
<dbReference type="SUPFAM" id="SSF52499">
    <property type="entry name" value="Isochorismatase-like hydrolases"/>
    <property type="match status" value="1"/>
</dbReference>
<reference evidence="3 4" key="1">
    <citation type="journal article" date="2016" name="Nat. Commun.">
        <title>Thousands of microbial genomes shed light on interconnected biogeochemical processes in an aquifer system.</title>
        <authorList>
            <person name="Anantharaman K."/>
            <person name="Brown C.T."/>
            <person name="Hug L.A."/>
            <person name="Sharon I."/>
            <person name="Castelle C.J."/>
            <person name="Probst A.J."/>
            <person name="Thomas B.C."/>
            <person name="Singh A."/>
            <person name="Wilkins M.J."/>
            <person name="Karaoz U."/>
            <person name="Brodie E.L."/>
            <person name="Williams K.H."/>
            <person name="Hubbard S.S."/>
            <person name="Banfield J.F."/>
        </authorList>
    </citation>
    <scope>NUCLEOTIDE SEQUENCE [LARGE SCALE GENOMIC DNA]</scope>
</reference>
<dbReference type="PANTHER" id="PTHR43540">
    <property type="entry name" value="PEROXYUREIDOACRYLATE/UREIDOACRYLATE AMIDOHYDROLASE-RELATED"/>
    <property type="match status" value="1"/>
</dbReference>
<sequence length="185" mass="20895">MKKYAVITNDLQFAAAHKHKERRRAVAKFLPKQGEFLKKMRTLGVSIIHLQLVVSESDPRSKGISDELKFTEGSKGVRILEDVLAKSDIVVKKPKDSGFFNTNLEDVLKKLQITDVIITGMQTQICVQTTAADAYFRGYKVLVPSDGVVSTRKKDTKRALEWMAGYCATVMTLEEIFNYVKENLH</sequence>
<organism evidence="3 4">
    <name type="scientific">Candidatus Woesebacteria bacterium RIFCSPLOWO2_01_FULL_37_19</name>
    <dbReference type="NCBI Taxonomy" id="1802514"/>
    <lineage>
        <taxon>Bacteria</taxon>
        <taxon>Candidatus Woeseibacteriota</taxon>
    </lineage>
</organism>
<dbReference type="STRING" id="1802514.A2955_03390"/>
<proteinExistence type="predicted"/>
<dbReference type="Pfam" id="PF00857">
    <property type="entry name" value="Isochorismatase"/>
    <property type="match status" value="1"/>
</dbReference>
<comment type="caution">
    <text evidence="3">The sequence shown here is derived from an EMBL/GenBank/DDBJ whole genome shotgun (WGS) entry which is preliminary data.</text>
</comment>
<feature type="domain" description="Isochorismatase-like" evidence="2">
    <location>
        <begin position="5"/>
        <end position="175"/>
    </location>
</feature>
<dbReference type="InterPro" id="IPR036380">
    <property type="entry name" value="Isochorismatase-like_sf"/>
</dbReference>
<evidence type="ECO:0000313" key="4">
    <source>
        <dbReference type="Proteomes" id="UP000177501"/>
    </source>
</evidence>